<evidence type="ECO:0000256" key="4">
    <source>
        <dbReference type="PROSITE-ProRule" id="PRU00510"/>
    </source>
</evidence>
<dbReference type="Gene3D" id="1.20.120.910">
    <property type="entry name" value="DksA, coiled-coil domain"/>
    <property type="match status" value="1"/>
</dbReference>
<feature type="domain" description="Zinc finger DksA/TraR C4-type" evidence="5">
    <location>
        <begin position="90"/>
        <end position="118"/>
    </location>
</feature>
<proteinExistence type="predicted"/>
<keyword evidence="2" id="KW-0863">Zinc-finger</keyword>
<feature type="zinc finger region" description="dksA C4-type" evidence="4">
    <location>
        <begin position="95"/>
        <end position="119"/>
    </location>
</feature>
<dbReference type="NCBIfam" id="TIGR02890">
    <property type="entry name" value="bacill_yteA"/>
    <property type="match status" value="1"/>
</dbReference>
<dbReference type="Pfam" id="PF01258">
    <property type="entry name" value="zf-dskA_traR"/>
    <property type="match status" value="1"/>
</dbReference>
<dbReference type="OrthoDB" id="9811543at2"/>
<dbReference type="InterPro" id="IPR000962">
    <property type="entry name" value="Znf_DskA_TraR"/>
</dbReference>
<dbReference type="SUPFAM" id="SSF109635">
    <property type="entry name" value="DnaK suppressor protein DksA, alpha-hairpin domain"/>
    <property type="match status" value="1"/>
</dbReference>
<evidence type="ECO:0000313" key="7">
    <source>
        <dbReference type="Proteomes" id="UP000029500"/>
    </source>
</evidence>
<dbReference type="KEGG" id="pgm:PGRAT_24455"/>
<accession>A0A089MG26</accession>
<dbReference type="InterPro" id="IPR014240">
    <property type="entry name" value="YteA"/>
</dbReference>
<dbReference type="PANTHER" id="PTHR33823:SF4">
    <property type="entry name" value="GENERAL STRESS PROTEIN 16O"/>
    <property type="match status" value="1"/>
</dbReference>
<keyword evidence="7" id="KW-1185">Reference proteome</keyword>
<sequence length="243" mass="27481">MSHLPAEQLAKLRAAVIQQREDIEHRLKNNAHYGLQDSMRDMTGDLTEIDNHPGDAATELYHRSMDISLLERDEHELDDIAAALAAMDEGTYGICAVCGEPIPLERLNAVPLTRFCKEHNPRQSSPFTRPAEEEFLYPPFGRTSLDEREEQNRFDGEDAWQIVESWGSSNSPAMAEGNDISSYNDMEIEADETEGFVEPWENFIATDIAGNHTMVIKGSSYRHYMDSGEGSYLLDPLSKKERE</sequence>
<dbReference type="RefSeq" id="WP_025707717.1">
    <property type="nucleotide sequence ID" value="NZ_CP009287.1"/>
</dbReference>
<dbReference type="GO" id="GO:0008270">
    <property type="term" value="F:zinc ion binding"/>
    <property type="evidence" value="ECO:0007669"/>
    <property type="project" value="UniProtKB-KW"/>
</dbReference>
<dbReference type="PANTHER" id="PTHR33823">
    <property type="entry name" value="RNA POLYMERASE-BINDING TRANSCRIPTION FACTOR DKSA-RELATED"/>
    <property type="match status" value="1"/>
</dbReference>
<dbReference type="AlphaFoldDB" id="A0A089MG26"/>
<gene>
    <name evidence="6" type="ORF">PGRAT_24455</name>
</gene>
<evidence type="ECO:0000256" key="3">
    <source>
        <dbReference type="ARBA" id="ARBA00022833"/>
    </source>
</evidence>
<keyword evidence="1" id="KW-0479">Metal-binding</keyword>
<keyword evidence="3" id="KW-0862">Zinc</keyword>
<dbReference type="SUPFAM" id="SSF57716">
    <property type="entry name" value="Glucocorticoid receptor-like (DNA-binding domain)"/>
    <property type="match status" value="1"/>
</dbReference>
<dbReference type="EMBL" id="CP009287">
    <property type="protein sequence ID" value="AIQ70423.1"/>
    <property type="molecule type" value="Genomic_DNA"/>
</dbReference>
<protein>
    <submittedName>
        <fullName evidence="6">Molecular chaperone DnaK</fullName>
    </submittedName>
</protein>
<dbReference type="eggNOG" id="COG1734">
    <property type="taxonomic scope" value="Bacteria"/>
</dbReference>
<dbReference type="InterPro" id="IPR037187">
    <property type="entry name" value="DnaK_N"/>
</dbReference>
<dbReference type="STRING" id="189425.PGRAT_24455"/>
<reference evidence="6 7" key="1">
    <citation type="submission" date="2014-08" db="EMBL/GenBank/DDBJ databases">
        <title>Comparative genomics of the Paenibacillus odorifer group.</title>
        <authorList>
            <person name="den Bakker H.C."/>
            <person name="Tsai Y.-C."/>
            <person name="Martin N."/>
            <person name="Korlach J."/>
            <person name="Wiedmann M."/>
        </authorList>
    </citation>
    <scope>NUCLEOTIDE SEQUENCE [LARGE SCALE GENOMIC DNA]</scope>
    <source>
        <strain evidence="6 7">DSM 15220</strain>
    </source>
</reference>
<name>A0A089MG26_9BACL</name>
<dbReference type="Proteomes" id="UP000029500">
    <property type="component" value="Chromosome"/>
</dbReference>
<organism evidence="6 7">
    <name type="scientific">Paenibacillus graminis</name>
    <dbReference type="NCBI Taxonomy" id="189425"/>
    <lineage>
        <taxon>Bacteria</taxon>
        <taxon>Bacillati</taxon>
        <taxon>Bacillota</taxon>
        <taxon>Bacilli</taxon>
        <taxon>Bacillales</taxon>
        <taxon>Paenibacillaceae</taxon>
        <taxon>Paenibacillus</taxon>
    </lineage>
</organism>
<dbReference type="HOGENOM" id="CLU_043144_1_1_9"/>
<evidence type="ECO:0000259" key="5">
    <source>
        <dbReference type="Pfam" id="PF01258"/>
    </source>
</evidence>
<evidence type="ECO:0000313" key="6">
    <source>
        <dbReference type="EMBL" id="AIQ70423.1"/>
    </source>
</evidence>
<evidence type="ECO:0000256" key="1">
    <source>
        <dbReference type="ARBA" id="ARBA00022723"/>
    </source>
</evidence>
<evidence type="ECO:0000256" key="2">
    <source>
        <dbReference type="ARBA" id="ARBA00022771"/>
    </source>
</evidence>
<dbReference type="PROSITE" id="PS51128">
    <property type="entry name" value="ZF_DKSA_2"/>
    <property type="match status" value="1"/>
</dbReference>